<dbReference type="PANTHER" id="PTHR14087:SF7">
    <property type="entry name" value="THYMOCYTE NUCLEAR PROTEIN 1"/>
    <property type="match status" value="1"/>
</dbReference>
<reference evidence="2 3" key="1">
    <citation type="submission" date="2006-02" db="EMBL/GenBank/DDBJ databases">
        <authorList>
            <person name="Pinhassi J."/>
            <person name="Pedros-Alio C."/>
            <person name="Ferriera S."/>
            <person name="Johnson J."/>
            <person name="Kravitz S."/>
            <person name="Halpern A."/>
            <person name="Remington K."/>
            <person name="Beeson K."/>
            <person name="Tran B."/>
            <person name="Rogers Y.-H."/>
            <person name="Friedman R."/>
            <person name="Venter J.C."/>
        </authorList>
    </citation>
    <scope>NUCLEOTIDE SEQUENCE [LARGE SCALE GENOMIC DNA]</scope>
    <source>
        <strain evidence="2 3">MED297</strain>
    </source>
</reference>
<dbReference type="InterPro" id="IPR052181">
    <property type="entry name" value="5hmC_binding"/>
</dbReference>
<evidence type="ECO:0000313" key="3">
    <source>
        <dbReference type="Proteomes" id="UP000005953"/>
    </source>
</evidence>
<proteinExistence type="predicted"/>
<dbReference type="Proteomes" id="UP000005953">
    <property type="component" value="Unassembled WGS sequence"/>
</dbReference>
<accession>A4B9S6</accession>
<evidence type="ECO:0000259" key="1">
    <source>
        <dbReference type="Pfam" id="PF01878"/>
    </source>
</evidence>
<dbReference type="InterPro" id="IPR002740">
    <property type="entry name" value="EVE_domain"/>
</dbReference>
<dbReference type="EMBL" id="AAOE01000001">
    <property type="protein sequence ID" value="EAR11377.1"/>
    <property type="molecule type" value="Genomic_DNA"/>
</dbReference>
<dbReference type="AlphaFoldDB" id="A4B9S6"/>
<dbReference type="CDD" id="cd21133">
    <property type="entry name" value="EVE"/>
    <property type="match status" value="1"/>
</dbReference>
<dbReference type="STRING" id="314283.MED297_20857"/>
<dbReference type="HOGENOM" id="CLU_041799_2_2_6"/>
<dbReference type="OrthoDB" id="9791347at2"/>
<dbReference type="SUPFAM" id="SSF88697">
    <property type="entry name" value="PUA domain-like"/>
    <property type="match status" value="1"/>
</dbReference>
<dbReference type="InterPro" id="IPR015947">
    <property type="entry name" value="PUA-like_sf"/>
</dbReference>
<name>A4B9S6_9GAMM</name>
<gene>
    <name evidence="2" type="ORF">MED297_20857</name>
</gene>
<feature type="domain" description="EVE" evidence="1">
    <location>
        <begin position="2"/>
        <end position="148"/>
    </location>
</feature>
<dbReference type="Pfam" id="PF01878">
    <property type="entry name" value="EVE"/>
    <property type="match status" value="1"/>
</dbReference>
<dbReference type="Gene3D" id="3.10.590.10">
    <property type="entry name" value="ph1033 like domains"/>
    <property type="match status" value="1"/>
</dbReference>
<keyword evidence="3" id="KW-1185">Reference proteome</keyword>
<evidence type="ECO:0000313" key="2">
    <source>
        <dbReference type="EMBL" id="EAR11377.1"/>
    </source>
</evidence>
<protein>
    <recommendedName>
        <fullName evidence="1">EVE domain-containing protein</fullName>
    </recommendedName>
</protein>
<dbReference type="RefSeq" id="WP_008044990.1">
    <property type="nucleotide sequence ID" value="NZ_CH724151.1"/>
</dbReference>
<sequence length="160" mass="17795">MAVWLLKTEPGEFSIDDLAERGSDGEPWNGIRNYQARNFLREMQVGDLVLIYHSACATPGIVGLAEVIRDAYPDPDALNPESRYFDPKSHADNIRWSLIDVRFLQKYSAPLSLKAIKAEPSLGEMKLVNSSRLSVSPVTEAEYQTLCSLLHVDAMGNALD</sequence>
<dbReference type="InterPro" id="IPR047197">
    <property type="entry name" value="THYN1-like_EVE"/>
</dbReference>
<dbReference type="PANTHER" id="PTHR14087">
    <property type="entry name" value="THYMOCYTE NUCLEAR PROTEIN 1"/>
    <property type="match status" value="1"/>
</dbReference>
<organism evidence="2 3">
    <name type="scientific">Reinekea blandensis MED297</name>
    <dbReference type="NCBI Taxonomy" id="314283"/>
    <lineage>
        <taxon>Bacteria</taxon>
        <taxon>Pseudomonadati</taxon>
        <taxon>Pseudomonadota</taxon>
        <taxon>Gammaproteobacteria</taxon>
        <taxon>Oceanospirillales</taxon>
        <taxon>Saccharospirillaceae</taxon>
        <taxon>Reinekea</taxon>
    </lineage>
</organism>
<comment type="caution">
    <text evidence="2">The sequence shown here is derived from an EMBL/GenBank/DDBJ whole genome shotgun (WGS) entry which is preliminary data.</text>
</comment>